<dbReference type="GO" id="GO:0032259">
    <property type="term" value="P:methylation"/>
    <property type="evidence" value="ECO:0007669"/>
    <property type="project" value="UniProtKB-KW"/>
</dbReference>
<dbReference type="PIRSF" id="PIRSF005739">
    <property type="entry name" value="O-mtase"/>
    <property type="match status" value="1"/>
</dbReference>
<reference evidence="6 7" key="1">
    <citation type="journal article" date="2019" name="Int. J. Syst. Evol. Microbiol.">
        <title>The Global Catalogue of Microorganisms (GCM) 10K type strain sequencing project: providing services to taxonomists for standard genome sequencing and annotation.</title>
        <authorList>
            <consortium name="The Broad Institute Genomics Platform"/>
            <consortium name="The Broad Institute Genome Sequencing Center for Infectious Disease"/>
            <person name="Wu L."/>
            <person name="Ma J."/>
        </authorList>
    </citation>
    <scope>NUCLEOTIDE SEQUENCE [LARGE SCALE GENOMIC DNA]</scope>
    <source>
        <strain evidence="6 7">JCM 12696</strain>
    </source>
</reference>
<feature type="domain" description="O-methyltransferase dimerisation" evidence="5">
    <location>
        <begin position="35"/>
        <end position="99"/>
    </location>
</feature>
<dbReference type="EMBL" id="BAAAKV010000017">
    <property type="protein sequence ID" value="GAA1166200.1"/>
    <property type="molecule type" value="Genomic_DNA"/>
</dbReference>
<sequence length="346" mass="36707">MTGRGGTPPGSDADATAPDDRLLMDTYMSQYRLPALAAADRLGIFTALADEPAPAEDLARSRGLDAHGTTTLLSLLTALGFLTVHGREHHLTPAARAFLLPGTARYWGPMLGLGWDERCTAVRHVVTNGTPHGYRGKDIWRTHGRSPRQGELFARAMHAHSAAPAAALADRLDLSGCAYLLDVAGGIGTFSMALARRNPGLGATVMDLPVVAATASRVLADAGLADRVVLRPGDMFADTWPAGQDRVLFADVLSDWDDERSLALLARARGALAPGGRLLIHQVMPDDSRHLSPTAAGYSMALAVMTGGRLRALPELAALLHEAGFPRYGTTPTYGHYALVTARPDQ</sequence>
<evidence type="ECO:0000313" key="6">
    <source>
        <dbReference type="EMBL" id="GAA1166200.1"/>
    </source>
</evidence>
<dbReference type="PANTHER" id="PTHR43712">
    <property type="entry name" value="PUTATIVE (AFU_ORTHOLOGUE AFUA_4G14580)-RELATED"/>
    <property type="match status" value="1"/>
</dbReference>
<dbReference type="SUPFAM" id="SSF53335">
    <property type="entry name" value="S-adenosyl-L-methionine-dependent methyltransferases"/>
    <property type="match status" value="1"/>
</dbReference>
<evidence type="ECO:0000256" key="1">
    <source>
        <dbReference type="ARBA" id="ARBA00022603"/>
    </source>
</evidence>
<dbReference type="Gene3D" id="1.10.10.10">
    <property type="entry name" value="Winged helix-like DNA-binding domain superfamily/Winged helix DNA-binding domain"/>
    <property type="match status" value="1"/>
</dbReference>
<evidence type="ECO:0000259" key="4">
    <source>
        <dbReference type="Pfam" id="PF00891"/>
    </source>
</evidence>
<comment type="caution">
    <text evidence="6">The sequence shown here is derived from an EMBL/GenBank/DDBJ whole genome shotgun (WGS) entry which is preliminary data.</text>
</comment>
<dbReference type="PROSITE" id="PS51683">
    <property type="entry name" value="SAM_OMT_II"/>
    <property type="match status" value="1"/>
</dbReference>
<dbReference type="InterPro" id="IPR029063">
    <property type="entry name" value="SAM-dependent_MTases_sf"/>
</dbReference>
<feature type="domain" description="O-methyltransferase C-terminal" evidence="4">
    <location>
        <begin position="136"/>
        <end position="325"/>
    </location>
</feature>
<dbReference type="Pfam" id="PF00891">
    <property type="entry name" value="Methyltransf_2"/>
    <property type="match status" value="1"/>
</dbReference>
<name>A0ABN1UUR3_9ACTN</name>
<dbReference type="InterPro" id="IPR012967">
    <property type="entry name" value="COMT_dimerisation"/>
</dbReference>
<dbReference type="Proteomes" id="UP001501371">
    <property type="component" value="Unassembled WGS sequence"/>
</dbReference>
<keyword evidence="1 6" id="KW-0489">Methyltransferase</keyword>
<evidence type="ECO:0000259" key="5">
    <source>
        <dbReference type="Pfam" id="PF08100"/>
    </source>
</evidence>
<dbReference type="CDD" id="cd02440">
    <property type="entry name" value="AdoMet_MTases"/>
    <property type="match status" value="1"/>
</dbReference>
<evidence type="ECO:0000256" key="2">
    <source>
        <dbReference type="ARBA" id="ARBA00022679"/>
    </source>
</evidence>
<keyword evidence="3" id="KW-0949">S-adenosyl-L-methionine</keyword>
<evidence type="ECO:0000313" key="7">
    <source>
        <dbReference type="Proteomes" id="UP001501371"/>
    </source>
</evidence>
<gene>
    <name evidence="6" type="ORF">GCM10009654_23890</name>
</gene>
<dbReference type="InterPro" id="IPR036388">
    <property type="entry name" value="WH-like_DNA-bd_sf"/>
</dbReference>
<dbReference type="GO" id="GO:0008168">
    <property type="term" value="F:methyltransferase activity"/>
    <property type="evidence" value="ECO:0007669"/>
    <property type="project" value="UniProtKB-KW"/>
</dbReference>
<protein>
    <submittedName>
        <fullName evidence="6">Class I SAM-dependent methyltransferase</fullName>
    </submittedName>
</protein>
<organism evidence="6 7">
    <name type="scientific">Streptomyces hebeiensis</name>
    <dbReference type="NCBI Taxonomy" id="229486"/>
    <lineage>
        <taxon>Bacteria</taxon>
        <taxon>Bacillati</taxon>
        <taxon>Actinomycetota</taxon>
        <taxon>Actinomycetes</taxon>
        <taxon>Kitasatosporales</taxon>
        <taxon>Streptomycetaceae</taxon>
        <taxon>Streptomyces</taxon>
    </lineage>
</organism>
<keyword evidence="7" id="KW-1185">Reference proteome</keyword>
<dbReference type="PANTHER" id="PTHR43712:SF2">
    <property type="entry name" value="O-METHYLTRANSFERASE CICE"/>
    <property type="match status" value="1"/>
</dbReference>
<dbReference type="Pfam" id="PF08100">
    <property type="entry name" value="Dimerisation"/>
    <property type="match status" value="1"/>
</dbReference>
<keyword evidence="2" id="KW-0808">Transferase</keyword>
<dbReference type="InterPro" id="IPR036390">
    <property type="entry name" value="WH_DNA-bd_sf"/>
</dbReference>
<dbReference type="SUPFAM" id="SSF46785">
    <property type="entry name" value="Winged helix' DNA-binding domain"/>
    <property type="match status" value="1"/>
</dbReference>
<accession>A0ABN1UUR3</accession>
<dbReference type="InterPro" id="IPR016461">
    <property type="entry name" value="COMT-like"/>
</dbReference>
<dbReference type="Gene3D" id="3.40.50.150">
    <property type="entry name" value="Vaccinia Virus protein VP39"/>
    <property type="match status" value="1"/>
</dbReference>
<dbReference type="RefSeq" id="WP_344274258.1">
    <property type="nucleotide sequence ID" value="NZ_BAAAKV010000017.1"/>
</dbReference>
<dbReference type="InterPro" id="IPR001077">
    <property type="entry name" value="COMT_C"/>
</dbReference>
<evidence type="ECO:0000256" key="3">
    <source>
        <dbReference type="ARBA" id="ARBA00022691"/>
    </source>
</evidence>
<proteinExistence type="predicted"/>